<gene>
    <name evidence="4" type="ORF">SAMN05660461_3005</name>
</gene>
<dbReference type="Pfam" id="PF16344">
    <property type="entry name" value="FecR_C"/>
    <property type="match status" value="1"/>
</dbReference>
<organism evidence="4 5">
    <name type="scientific">Chitinophaga ginsengisegetis</name>
    <dbReference type="NCBI Taxonomy" id="393003"/>
    <lineage>
        <taxon>Bacteria</taxon>
        <taxon>Pseudomonadati</taxon>
        <taxon>Bacteroidota</taxon>
        <taxon>Chitinophagia</taxon>
        <taxon>Chitinophagales</taxon>
        <taxon>Chitinophagaceae</taxon>
        <taxon>Chitinophaga</taxon>
    </lineage>
</organism>
<dbReference type="PANTHER" id="PTHR30273">
    <property type="entry name" value="PERIPLASMIC SIGNAL SENSOR AND SIGMA FACTOR ACTIVATOR FECR-RELATED"/>
    <property type="match status" value="1"/>
</dbReference>
<dbReference type="GO" id="GO:0016989">
    <property type="term" value="F:sigma factor antagonist activity"/>
    <property type="evidence" value="ECO:0007669"/>
    <property type="project" value="TreeGrafter"/>
</dbReference>
<dbReference type="RefSeq" id="WP_079470303.1">
    <property type="nucleotide sequence ID" value="NZ_FUZZ01000002.1"/>
</dbReference>
<keyword evidence="5" id="KW-1185">Reference proteome</keyword>
<dbReference type="Pfam" id="PF04773">
    <property type="entry name" value="FecR"/>
    <property type="match status" value="1"/>
</dbReference>
<keyword evidence="1" id="KW-1133">Transmembrane helix</keyword>
<sequence>MTNDPGFNELMDKYLAGKASEAEWNELRGLISKGNFDEEIKNRIDAEWDSGIIEPGVSFERYHEMIGNIMSAESHIASIIPLKRSRRRSVRRLALAAVVTGLLVLPFAGWWWWHAGVKQPPVAITGPAAAPAAEEVVEVQTKFVRLPDGSTVLLADNSRLEYNRDFKGNKREVRLWGEGYFDIKEVPDKPFIVKTGKLSTQVLGTAFNVKASADQQRVVVTVTRGKVKVNDEKNSYGILVADQQLSVNMLTSTVIRAEVKSIEVVKWKDEFLVLDDVSMEEAAVMIGDKYHVKILFANESLKNCRIAGTFFHNQPLEKVLTIICSVANAGYTIYPNDKVVLNGEGCANQ</sequence>
<feature type="domain" description="FecR protein" evidence="2">
    <location>
        <begin position="144"/>
        <end position="228"/>
    </location>
</feature>
<reference evidence="4 5" key="1">
    <citation type="submission" date="2017-02" db="EMBL/GenBank/DDBJ databases">
        <authorList>
            <person name="Peterson S.W."/>
        </authorList>
    </citation>
    <scope>NUCLEOTIDE SEQUENCE [LARGE SCALE GENOMIC DNA]</scope>
    <source>
        <strain evidence="4 5">DSM 18108</strain>
    </source>
</reference>
<evidence type="ECO:0000313" key="4">
    <source>
        <dbReference type="EMBL" id="SKD05078.1"/>
    </source>
</evidence>
<evidence type="ECO:0000313" key="5">
    <source>
        <dbReference type="Proteomes" id="UP000190166"/>
    </source>
</evidence>
<name>A0A1T5NYA1_9BACT</name>
<proteinExistence type="predicted"/>
<dbReference type="PANTHER" id="PTHR30273:SF2">
    <property type="entry name" value="PROTEIN FECR"/>
    <property type="match status" value="1"/>
</dbReference>
<dbReference type="InterPro" id="IPR006860">
    <property type="entry name" value="FecR"/>
</dbReference>
<dbReference type="InterPro" id="IPR012373">
    <property type="entry name" value="Ferrdict_sens_TM"/>
</dbReference>
<evidence type="ECO:0000259" key="3">
    <source>
        <dbReference type="Pfam" id="PF16344"/>
    </source>
</evidence>
<evidence type="ECO:0000259" key="2">
    <source>
        <dbReference type="Pfam" id="PF04773"/>
    </source>
</evidence>
<protein>
    <submittedName>
        <fullName evidence="4">FecR family protein</fullName>
    </submittedName>
</protein>
<feature type="domain" description="Protein FecR C-terminal" evidence="3">
    <location>
        <begin position="272"/>
        <end position="333"/>
    </location>
</feature>
<dbReference type="Proteomes" id="UP000190166">
    <property type="component" value="Unassembled WGS sequence"/>
</dbReference>
<keyword evidence="1" id="KW-0472">Membrane</keyword>
<dbReference type="InterPro" id="IPR032508">
    <property type="entry name" value="FecR_C"/>
</dbReference>
<dbReference type="AlphaFoldDB" id="A0A1T5NYA1"/>
<evidence type="ECO:0000256" key="1">
    <source>
        <dbReference type="SAM" id="Phobius"/>
    </source>
</evidence>
<dbReference type="Gene3D" id="2.60.120.1440">
    <property type="match status" value="1"/>
</dbReference>
<dbReference type="EMBL" id="FUZZ01000002">
    <property type="protein sequence ID" value="SKD05078.1"/>
    <property type="molecule type" value="Genomic_DNA"/>
</dbReference>
<accession>A0A1T5NYA1</accession>
<dbReference type="Gene3D" id="3.55.50.30">
    <property type="match status" value="1"/>
</dbReference>
<keyword evidence="1" id="KW-0812">Transmembrane</keyword>
<dbReference type="STRING" id="393003.SAMN05660461_3005"/>
<feature type="transmembrane region" description="Helical" evidence="1">
    <location>
        <begin position="93"/>
        <end position="113"/>
    </location>
</feature>